<proteinExistence type="predicted"/>
<feature type="compositionally biased region" description="Basic and acidic residues" evidence="1">
    <location>
        <begin position="40"/>
        <end position="57"/>
    </location>
</feature>
<organism evidence="2 3">
    <name type="scientific">Caligus rogercresseyi</name>
    <name type="common">Sea louse</name>
    <dbReference type="NCBI Taxonomy" id="217165"/>
    <lineage>
        <taxon>Eukaryota</taxon>
        <taxon>Metazoa</taxon>
        <taxon>Ecdysozoa</taxon>
        <taxon>Arthropoda</taxon>
        <taxon>Crustacea</taxon>
        <taxon>Multicrustacea</taxon>
        <taxon>Hexanauplia</taxon>
        <taxon>Copepoda</taxon>
        <taxon>Siphonostomatoida</taxon>
        <taxon>Caligidae</taxon>
        <taxon>Caligus</taxon>
    </lineage>
</organism>
<feature type="non-terminal residue" evidence="2">
    <location>
        <position position="63"/>
    </location>
</feature>
<dbReference type="AlphaFoldDB" id="A0A7T8JUW6"/>
<protein>
    <submittedName>
        <fullName evidence="2">Uncharacterized protein</fullName>
    </submittedName>
</protein>
<dbReference type="Proteomes" id="UP000595437">
    <property type="component" value="Chromosome 18"/>
</dbReference>
<gene>
    <name evidence="2" type="ORF">FKW44_023668</name>
</gene>
<evidence type="ECO:0000313" key="2">
    <source>
        <dbReference type="EMBL" id="QQP35439.1"/>
    </source>
</evidence>
<keyword evidence="3" id="KW-1185">Reference proteome</keyword>
<feature type="region of interest" description="Disordered" evidence="1">
    <location>
        <begin position="40"/>
        <end position="63"/>
    </location>
</feature>
<reference evidence="2" key="1">
    <citation type="journal article" name="Sci. Data">
        <title>Chromosome-scale genome assembly of the sea louse Caligus rogercresseyi by SMRT sequencing and Hi-C analysis.</title>
        <authorList>
            <person name="Gallardo-Escarate C."/>
            <person name="Valenzuela-Munoz V."/>
            <person name="Nunez-Acuna G."/>
            <person name="Valenzuela-Miranda D."/>
            <person name="Goncalves A.T."/>
            <person name="Escobar-Sepulveda H."/>
            <person name="Liachko I."/>
            <person name="Nelson B."/>
            <person name="Roberts S."/>
            <person name="Warren W."/>
        </authorList>
    </citation>
    <scope>NUCLEOTIDE SEQUENCE</scope>
    <source>
        <tissue evidence="2">Whole tissue</tissue>
    </source>
</reference>
<dbReference type="EMBL" id="CP045907">
    <property type="protein sequence ID" value="QQP35439.1"/>
    <property type="molecule type" value="Genomic_DNA"/>
</dbReference>
<evidence type="ECO:0000313" key="3">
    <source>
        <dbReference type="Proteomes" id="UP000595437"/>
    </source>
</evidence>
<sequence length="63" mass="7301">MCYAISDKEINAASDPIHLVSRGIETGKIQHRKNWLKKKEPGKKWPNIEKKNDDAWKKGPKNM</sequence>
<accession>A0A7T8JUW6</accession>
<evidence type="ECO:0000256" key="1">
    <source>
        <dbReference type="SAM" id="MobiDB-lite"/>
    </source>
</evidence>
<name>A0A7T8JUW6_CALRO</name>